<dbReference type="SMART" id="SM00344">
    <property type="entry name" value="HTH_ASNC"/>
    <property type="match status" value="1"/>
</dbReference>
<name>A0A229NWM4_9BACL</name>
<dbReference type="SUPFAM" id="SSF46785">
    <property type="entry name" value="Winged helix' DNA-binding domain"/>
    <property type="match status" value="1"/>
</dbReference>
<accession>A0A229NWM4</accession>
<dbReference type="PANTHER" id="PTHR30154">
    <property type="entry name" value="LEUCINE-RESPONSIVE REGULATORY PROTEIN"/>
    <property type="match status" value="1"/>
</dbReference>
<protein>
    <submittedName>
        <fullName evidence="5">AsnC family transcriptional regulator</fullName>
    </submittedName>
</protein>
<evidence type="ECO:0000256" key="3">
    <source>
        <dbReference type="ARBA" id="ARBA00023163"/>
    </source>
</evidence>
<dbReference type="OrthoDB" id="529868at2"/>
<dbReference type="EMBL" id="NMUQ01000002">
    <property type="protein sequence ID" value="OXM14280.1"/>
    <property type="molecule type" value="Genomic_DNA"/>
</dbReference>
<dbReference type="PANTHER" id="PTHR30154:SF34">
    <property type="entry name" value="TRANSCRIPTIONAL REGULATOR AZLB"/>
    <property type="match status" value="1"/>
</dbReference>
<dbReference type="AlphaFoldDB" id="A0A229NWM4"/>
<dbReference type="InterPro" id="IPR036390">
    <property type="entry name" value="WH_DNA-bd_sf"/>
</dbReference>
<dbReference type="PROSITE" id="PS50956">
    <property type="entry name" value="HTH_ASNC_2"/>
    <property type="match status" value="1"/>
</dbReference>
<dbReference type="GO" id="GO:0005829">
    <property type="term" value="C:cytosol"/>
    <property type="evidence" value="ECO:0007669"/>
    <property type="project" value="TreeGrafter"/>
</dbReference>
<dbReference type="RefSeq" id="WP_089525104.1">
    <property type="nucleotide sequence ID" value="NZ_NMUQ01000002.1"/>
</dbReference>
<gene>
    <name evidence="5" type="ORF">CGZ75_15095</name>
</gene>
<dbReference type="Pfam" id="PF13404">
    <property type="entry name" value="HTH_AsnC-type"/>
    <property type="match status" value="1"/>
</dbReference>
<dbReference type="Gene3D" id="3.30.70.920">
    <property type="match status" value="1"/>
</dbReference>
<comment type="caution">
    <text evidence="5">The sequence shown here is derived from an EMBL/GenBank/DDBJ whole genome shotgun (WGS) entry which is preliminary data.</text>
</comment>
<dbReference type="Pfam" id="PF01037">
    <property type="entry name" value="AsnC_trans_reg"/>
    <property type="match status" value="1"/>
</dbReference>
<evidence type="ECO:0000256" key="2">
    <source>
        <dbReference type="ARBA" id="ARBA00023125"/>
    </source>
</evidence>
<dbReference type="PRINTS" id="PR00033">
    <property type="entry name" value="HTHASNC"/>
</dbReference>
<evidence type="ECO:0000313" key="5">
    <source>
        <dbReference type="EMBL" id="OXM14280.1"/>
    </source>
</evidence>
<keyword evidence="3" id="KW-0804">Transcription</keyword>
<dbReference type="InterPro" id="IPR019888">
    <property type="entry name" value="Tscrpt_reg_AsnC-like"/>
</dbReference>
<dbReference type="InterPro" id="IPR019887">
    <property type="entry name" value="Tscrpt_reg_AsnC/Lrp_C"/>
</dbReference>
<evidence type="ECO:0000259" key="4">
    <source>
        <dbReference type="PROSITE" id="PS50956"/>
    </source>
</evidence>
<dbReference type="GO" id="GO:0043200">
    <property type="term" value="P:response to amino acid"/>
    <property type="evidence" value="ECO:0007669"/>
    <property type="project" value="TreeGrafter"/>
</dbReference>
<dbReference type="InterPro" id="IPR036388">
    <property type="entry name" value="WH-like_DNA-bd_sf"/>
</dbReference>
<feature type="domain" description="HTH asnC-type" evidence="4">
    <location>
        <begin position="17"/>
        <end position="78"/>
    </location>
</feature>
<proteinExistence type="predicted"/>
<dbReference type="SUPFAM" id="SSF54909">
    <property type="entry name" value="Dimeric alpha+beta barrel"/>
    <property type="match status" value="1"/>
</dbReference>
<evidence type="ECO:0000256" key="1">
    <source>
        <dbReference type="ARBA" id="ARBA00023015"/>
    </source>
</evidence>
<dbReference type="Proteomes" id="UP000215145">
    <property type="component" value="Unassembled WGS sequence"/>
</dbReference>
<dbReference type="PROSITE" id="PS00519">
    <property type="entry name" value="HTH_ASNC_1"/>
    <property type="match status" value="1"/>
</dbReference>
<dbReference type="InterPro" id="IPR011008">
    <property type="entry name" value="Dimeric_a/b-barrel"/>
</dbReference>
<dbReference type="GO" id="GO:0043565">
    <property type="term" value="F:sequence-specific DNA binding"/>
    <property type="evidence" value="ECO:0007669"/>
    <property type="project" value="InterPro"/>
</dbReference>
<evidence type="ECO:0000313" key="6">
    <source>
        <dbReference type="Proteomes" id="UP000215145"/>
    </source>
</evidence>
<sequence length="157" mass="17868">MPSLPIRPGSLIPYTKLDEIDRRITGLLQANSRMSYTDISKEVGISRVGVQARVNALVENGVFERFTLLIKPEKIGLFVSAFFLIEVEPQRLHEAAERIALEPVVTELSRLTGPNQLHMHALFANMTDMDLFLQEKLYPIPGVTRVDTQLLTKRYKY</sequence>
<keyword evidence="6" id="KW-1185">Reference proteome</keyword>
<dbReference type="InterPro" id="IPR019885">
    <property type="entry name" value="Tscrpt_reg_HTH_AsnC-type_CS"/>
</dbReference>
<reference evidence="5 6" key="1">
    <citation type="submission" date="2017-07" db="EMBL/GenBank/DDBJ databases">
        <title>Paenibacillus herberti R33 genome sequencing and assembly.</title>
        <authorList>
            <person name="Su W."/>
        </authorList>
    </citation>
    <scope>NUCLEOTIDE SEQUENCE [LARGE SCALE GENOMIC DNA]</scope>
    <source>
        <strain evidence="5 6">R33</strain>
    </source>
</reference>
<keyword evidence="1" id="KW-0805">Transcription regulation</keyword>
<dbReference type="InterPro" id="IPR000485">
    <property type="entry name" value="AsnC-type_HTH_dom"/>
</dbReference>
<keyword evidence="2" id="KW-0238">DNA-binding</keyword>
<dbReference type="Gene3D" id="1.10.10.10">
    <property type="entry name" value="Winged helix-like DNA-binding domain superfamily/Winged helix DNA-binding domain"/>
    <property type="match status" value="1"/>
</dbReference>
<organism evidence="5 6">
    <name type="scientific">Paenibacillus herberti</name>
    <dbReference type="NCBI Taxonomy" id="1619309"/>
    <lineage>
        <taxon>Bacteria</taxon>
        <taxon>Bacillati</taxon>
        <taxon>Bacillota</taxon>
        <taxon>Bacilli</taxon>
        <taxon>Bacillales</taxon>
        <taxon>Paenibacillaceae</taxon>
        <taxon>Paenibacillus</taxon>
    </lineage>
</organism>